<dbReference type="AlphaFoldDB" id="A0A0A9FJ46"/>
<evidence type="ECO:0000256" key="1">
    <source>
        <dbReference type="SAM" id="MobiDB-lite"/>
    </source>
</evidence>
<protein>
    <submittedName>
        <fullName evidence="2">Uncharacterized protein</fullName>
    </submittedName>
</protein>
<reference evidence="2" key="1">
    <citation type="submission" date="2014-09" db="EMBL/GenBank/DDBJ databases">
        <authorList>
            <person name="Magalhaes I.L.F."/>
            <person name="Oliveira U."/>
            <person name="Santos F.R."/>
            <person name="Vidigal T.H.D.A."/>
            <person name="Brescovit A.D."/>
            <person name="Santos A.J."/>
        </authorList>
    </citation>
    <scope>NUCLEOTIDE SEQUENCE</scope>
    <source>
        <tissue evidence="2">Shoot tissue taken approximately 20 cm above the soil surface</tissue>
    </source>
</reference>
<proteinExistence type="predicted"/>
<feature type="compositionally biased region" description="Basic and acidic residues" evidence="1">
    <location>
        <begin position="20"/>
        <end position="39"/>
    </location>
</feature>
<evidence type="ECO:0000313" key="2">
    <source>
        <dbReference type="EMBL" id="JAE11259.1"/>
    </source>
</evidence>
<sequence>MPTPRYRCRWNWGGGGSAGIRREIKRNKGERRAEPELRR</sequence>
<name>A0A0A9FJ46_ARUDO</name>
<reference evidence="2" key="2">
    <citation type="journal article" date="2015" name="Data Brief">
        <title>Shoot transcriptome of the giant reed, Arundo donax.</title>
        <authorList>
            <person name="Barrero R.A."/>
            <person name="Guerrero F.D."/>
            <person name="Moolhuijzen P."/>
            <person name="Goolsby J.A."/>
            <person name="Tidwell J."/>
            <person name="Bellgard S.E."/>
            <person name="Bellgard M.I."/>
        </authorList>
    </citation>
    <scope>NUCLEOTIDE SEQUENCE</scope>
    <source>
        <tissue evidence="2">Shoot tissue taken approximately 20 cm above the soil surface</tissue>
    </source>
</reference>
<feature type="region of interest" description="Disordered" evidence="1">
    <location>
        <begin position="18"/>
        <end position="39"/>
    </location>
</feature>
<accession>A0A0A9FJ46</accession>
<organism evidence="2">
    <name type="scientific">Arundo donax</name>
    <name type="common">Giant reed</name>
    <name type="synonym">Donax arundinaceus</name>
    <dbReference type="NCBI Taxonomy" id="35708"/>
    <lineage>
        <taxon>Eukaryota</taxon>
        <taxon>Viridiplantae</taxon>
        <taxon>Streptophyta</taxon>
        <taxon>Embryophyta</taxon>
        <taxon>Tracheophyta</taxon>
        <taxon>Spermatophyta</taxon>
        <taxon>Magnoliopsida</taxon>
        <taxon>Liliopsida</taxon>
        <taxon>Poales</taxon>
        <taxon>Poaceae</taxon>
        <taxon>PACMAD clade</taxon>
        <taxon>Arundinoideae</taxon>
        <taxon>Arundineae</taxon>
        <taxon>Arundo</taxon>
    </lineage>
</organism>
<dbReference type="EMBL" id="GBRH01186637">
    <property type="protein sequence ID" value="JAE11259.1"/>
    <property type="molecule type" value="Transcribed_RNA"/>
</dbReference>